<name>D2UDG3_XANAP</name>
<dbReference type="InterPro" id="IPR036942">
    <property type="entry name" value="Beta-barrel_TonB_sf"/>
</dbReference>
<dbReference type="SUPFAM" id="SSF56935">
    <property type="entry name" value="Porins"/>
    <property type="match status" value="1"/>
</dbReference>
<keyword evidence="5" id="KW-0998">Cell outer membrane</keyword>
<dbReference type="KEGG" id="xal:XALC_1556"/>
<gene>
    <name evidence="7" type="ordered locus">XALc_1556</name>
</gene>
<organism evidence="7 8">
    <name type="scientific">Xanthomonas albilineans (strain GPE PC73 / CFBP 7063)</name>
    <dbReference type="NCBI Taxonomy" id="380358"/>
    <lineage>
        <taxon>Bacteria</taxon>
        <taxon>Pseudomonadati</taxon>
        <taxon>Pseudomonadota</taxon>
        <taxon>Gammaproteobacteria</taxon>
        <taxon>Lysobacterales</taxon>
        <taxon>Lysobacteraceae</taxon>
        <taxon>Xanthomonas</taxon>
    </lineage>
</organism>
<protein>
    <submittedName>
        <fullName evidence="7">Putative outer membrane protein</fullName>
    </submittedName>
</protein>
<dbReference type="InterPro" id="IPR010583">
    <property type="entry name" value="MipA"/>
</dbReference>
<dbReference type="Pfam" id="PF06629">
    <property type="entry name" value="MipA"/>
    <property type="match status" value="1"/>
</dbReference>
<accession>D2UDG3</accession>
<keyword evidence="3 6" id="KW-0732">Signal</keyword>
<dbReference type="AlphaFoldDB" id="D2UDG3"/>
<evidence type="ECO:0000256" key="2">
    <source>
        <dbReference type="ARBA" id="ARBA00005722"/>
    </source>
</evidence>
<feature type="chain" id="PRO_5003038062" evidence="6">
    <location>
        <begin position="26"/>
        <end position="275"/>
    </location>
</feature>
<dbReference type="PANTHER" id="PTHR38776">
    <property type="entry name" value="MLTA-INTERACTING PROTEIN-RELATED"/>
    <property type="match status" value="1"/>
</dbReference>
<comment type="subcellular location">
    <subcellularLocation>
        <location evidence="1">Cell outer membrane</location>
    </subcellularLocation>
</comment>
<reference evidence="7 8" key="1">
    <citation type="journal article" date="2009" name="BMC Genomics">
        <title>The complete genome sequence of Xanthomonas albilineans provides new insights into the reductive genome evolution of the xylem-limited Xanthomonadaceae.</title>
        <authorList>
            <person name="Pieretti I."/>
            <person name="Royer M."/>
            <person name="Barbe V."/>
            <person name="Carrere S."/>
            <person name="Koebnik R."/>
            <person name="Cociancich S."/>
            <person name="Couloux A."/>
            <person name="Darrasse A."/>
            <person name="Gouzy J."/>
            <person name="Jacques M.A."/>
            <person name="Lauber E."/>
            <person name="Manceau C."/>
            <person name="Mangenot S."/>
            <person name="Poussier S."/>
            <person name="Segurens B."/>
            <person name="Szurek B."/>
            <person name="Verdier V."/>
            <person name="Arlat M."/>
            <person name="Rott P."/>
        </authorList>
    </citation>
    <scope>NUCLEOTIDE SEQUENCE [LARGE SCALE GENOMIC DNA]</scope>
    <source>
        <strain evidence="8">GPE PC73 / CFBP 7063</strain>
    </source>
</reference>
<dbReference type="Proteomes" id="UP000001890">
    <property type="component" value="Chromosome"/>
</dbReference>
<evidence type="ECO:0000256" key="4">
    <source>
        <dbReference type="ARBA" id="ARBA00023136"/>
    </source>
</evidence>
<sequence>MNPVCSALSSALTVAMLALSACAHAADADIPSHAANAGLFGDKTELSIGAGAMLTPRYAGSADDRLQGVPVFSLQRGIVFVDSVRGAGVQFQNAHGFSASQSFYYDLGRLQRNSTWRPGSARLAGMGDVPGAITARSLVMQQLTPSVALEAEAEFALKESARRNRYRAGAQFTLLHTPTDNVTMDLNAHWGDRRFNQSYFGVDAAQSAASNFRPYRADAGMYAYSVGADWDHTLSPHWTVSLLLNATRYVGSTDGSPVVQRRAFASIGATMTYTR</sequence>
<dbReference type="GeneID" id="57876860"/>
<dbReference type="Gene3D" id="2.40.170.20">
    <property type="entry name" value="TonB-dependent receptor, beta-barrel domain"/>
    <property type="match status" value="1"/>
</dbReference>
<evidence type="ECO:0000256" key="5">
    <source>
        <dbReference type="ARBA" id="ARBA00023237"/>
    </source>
</evidence>
<proteinExistence type="inferred from homology"/>
<dbReference type="PATRIC" id="fig|29447.3.peg.1525"/>
<evidence type="ECO:0000256" key="6">
    <source>
        <dbReference type="SAM" id="SignalP"/>
    </source>
</evidence>
<dbReference type="eggNOG" id="COG3713">
    <property type="taxonomic scope" value="Bacteria"/>
</dbReference>
<keyword evidence="4" id="KW-0472">Membrane</keyword>
<dbReference type="STRING" id="380358.XALC_1556"/>
<keyword evidence="8" id="KW-1185">Reference proteome</keyword>
<dbReference type="PANTHER" id="PTHR38776:SF1">
    <property type="entry name" value="MLTA-INTERACTING PROTEIN-RELATED"/>
    <property type="match status" value="1"/>
</dbReference>
<evidence type="ECO:0000256" key="1">
    <source>
        <dbReference type="ARBA" id="ARBA00004442"/>
    </source>
</evidence>
<evidence type="ECO:0000313" key="8">
    <source>
        <dbReference type="Proteomes" id="UP000001890"/>
    </source>
</evidence>
<dbReference type="EMBL" id="FP565176">
    <property type="protein sequence ID" value="CBA16059.1"/>
    <property type="molecule type" value="Genomic_DNA"/>
</dbReference>
<dbReference type="OrthoDB" id="5951177at2"/>
<evidence type="ECO:0000256" key="3">
    <source>
        <dbReference type="ARBA" id="ARBA00022729"/>
    </source>
</evidence>
<dbReference type="RefSeq" id="WP_012916062.1">
    <property type="nucleotide sequence ID" value="NC_013722.1"/>
</dbReference>
<evidence type="ECO:0000313" key="7">
    <source>
        <dbReference type="EMBL" id="CBA16059.1"/>
    </source>
</evidence>
<comment type="similarity">
    <text evidence="2">Belongs to the MipA/OmpV family.</text>
</comment>
<dbReference type="GO" id="GO:0009279">
    <property type="term" value="C:cell outer membrane"/>
    <property type="evidence" value="ECO:0007669"/>
    <property type="project" value="UniProtKB-SubCell"/>
</dbReference>
<feature type="signal peptide" evidence="6">
    <location>
        <begin position="1"/>
        <end position="25"/>
    </location>
</feature>